<dbReference type="Proteomes" id="UP000221168">
    <property type="component" value="Unassembled WGS sequence"/>
</dbReference>
<name>A0A2G1QR40_9HYPH</name>
<comment type="caution">
    <text evidence="1">The sequence shown here is derived from an EMBL/GenBank/DDBJ whole genome shotgun (WGS) entry which is preliminary data.</text>
</comment>
<dbReference type="GO" id="GO:0016791">
    <property type="term" value="F:phosphatase activity"/>
    <property type="evidence" value="ECO:0007669"/>
    <property type="project" value="TreeGrafter"/>
</dbReference>
<gene>
    <name evidence="1" type="ORF">CSC94_04415</name>
</gene>
<protein>
    <submittedName>
        <fullName evidence="1">Haloacid dehalogenase</fullName>
    </submittedName>
</protein>
<dbReference type="InterPro" id="IPR036412">
    <property type="entry name" value="HAD-like_sf"/>
</dbReference>
<proteinExistence type="predicted"/>
<reference evidence="1 2" key="1">
    <citation type="submission" date="2017-10" db="EMBL/GenBank/DDBJ databases">
        <title>Sedimentibacterium mangrovi gen. nov., sp. nov., a novel member of family Phyllobacteriacea isolated from mangrove sediment.</title>
        <authorList>
            <person name="Liao H."/>
            <person name="Tian Y."/>
        </authorList>
    </citation>
    <scope>NUCLEOTIDE SEQUENCE [LARGE SCALE GENOMIC DNA]</scope>
    <source>
        <strain evidence="1 2">X9-2-2</strain>
    </source>
</reference>
<evidence type="ECO:0000313" key="2">
    <source>
        <dbReference type="Proteomes" id="UP000221168"/>
    </source>
</evidence>
<dbReference type="Pfam" id="PF13242">
    <property type="entry name" value="Hydrolase_like"/>
    <property type="match status" value="1"/>
</dbReference>
<dbReference type="InterPro" id="IPR023214">
    <property type="entry name" value="HAD_sf"/>
</dbReference>
<organism evidence="1 2">
    <name type="scientific">Zhengella mangrovi</name>
    <dbReference type="NCBI Taxonomy" id="1982044"/>
    <lineage>
        <taxon>Bacteria</taxon>
        <taxon>Pseudomonadati</taxon>
        <taxon>Pseudomonadota</taxon>
        <taxon>Alphaproteobacteria</taxon>
        <taxon>Hyphomicrobiales</taxon>
        <taxon>Notoacmeibacteraceae</taxon>
        <taxon>Zhengella</taxon>
    </lineage>
</organism>
<keyword evidence="2" id="KW-1185">Reference proteome</keyword>
<dbReference type="AlphaFoldDB" id="A0A2G1QR40"/>
<accession>A0A2G1QR40</accession>
<sequence length="277" mass="29041">MMMHTHPIRAAVFDIDGTLAMMDKEKGTYEALPGAVAALDACKAMGRPAVAYTNGTFFPPAHYYPLLADAGLVLDAGHILTPAAVAAHELKSRGFGRVMVMGAEGTRVPISDAGIEVVLPQEDAAGVEAIMLGWCREFTNKDVEAICSLIWDKNVPVFAASVAPFFASSKGRMLGISGAVAAMIEYTTGARATVFGKPSTNGLAMITDLTGVAPQEMVVVGDDPGLEIRMAREAGALAVGVTTGLNDTAAFNAVAESHRAQVVLPGLEGFADQEWFR</sequence>
<dbReference type="RefSeq" id="WP_099304226.1">
    <property type="nucleotide sequence ID" value="NZ_PDVP01000002.1"/>
</dbReference>
<dbReference type="EMBL" id="PDVP01000002">
    <property type="protein sequence ID" value="PHP67930.1"/>
    <property type="molecule type" value="Genomic_DNA"/>
</dbReference>
<dbReference type="InterPro" id="IPR006357">
    <property type="entry name" value="HAD-SF_hydro_IIA"/>
</dbReference>
<dbReference type="OrthoDB" id="9810449at2"/>
<dbReference type="SUPFAM" id="SSF56784">
    <property type="entry name" value="HAD-like"/>
    <property type="match status" value="1"/>
</dbReference>
<dbReference type="Pfam" id="PF13344">
    <property type="entry name" value="Hydrolase_6"/>
    <property type="match status" value="1"/>
</dbReference>
<dbReference type="PANTHER" id="PTHR19288">
    <property type="entry name" value="4-NITROPHENYLPHOSPHATASE-RELATED"/>
    <property type="match status" value="1"/>
</dbReference>
<dbReference type="PANTHER" id="PTHR19288:SF46">
    <property type="entry name" value="HALOACID DEHALOGENASE-LIKE HYDROLASE DOMAIN-CONTAINING PROTEIN 2"/>
    <property type="match status" value="1"/>
</dbReference>
<dbReference type="GO" id="GO:0005737">
    <property type="term" value="C:cytoplasm"/>
    <property type="evidence" value="ECO:0007669"/>
    <property type="project" value="TreeGrafter"/>
</dbReference>
<evidence type="ECO:0000313" key="1">
    <source>
        <dbReference type="EMBL" id="PHP67930.1"/>
    </source>
</evidence>
<dbReference type="Gene3D" id="3.40.50.1000">
    <property type="entry name" value="HAD superfamily/HAD-like"/>
    <property type="match status" value="2"/>
</dbReference>